<reference evidence="5 7" key="2">
    <citation type="submission" date="2016-11" db="EMBL/GenBank/DDBJ databases">
        <title>Mixed transmission modes and dynamic genome evolution in an obligate animal-bacterial symbiosis.</title>
        <authorList>
            <person name="Russell S.L."/>
            <person name="Corbett-Detig R.B."/>
            <person name="Cavanaugh C.M."/>
        </authorList>
    </citation>
    <scope>NUCLEOTIDE SEQUENCE [LARGE SCALE GENOMIC DNA]</scope>
    <source>
        <strain evidence="5">MA-KB16</strain>
    </source>
</reference>
<dbReference type="PANTHER" id="PTHR43420">
    <property type="entry name" value="ACETYLTRANSFERASE"/>
    <property type="match status" value="1"/>
</dbReference>
<dbReference type="RefSeq" id="WP_043118173.1">
    <property type="nucleotide sequence ID" value="NZ_JRAA01000003.1"/>
</dbReference>
<dbReference type="AlphaFoldDB" id="A0A0B0H1N4"/>
<gene>
    <name evidence="5" type="ORF">BOV88_00535</name>
    <name evidence="4" type="ORF">JV46_29170</name>
</gene>
<dbReference type="PROSITE" id="PS51186">
    <property type="entry name" value="GNAT"/>
    <property type="match status" value="1"/>
</dbReference>
<protein>
    <submittedName>
        <fullName evidence="4 5">Acetyltransferase</fullName>
    </submittedName>
</protein>
<evidence type="ECO:0000259" key="3">
    <source>
        <dbReference type="PROSITE" id="PS51186"/>
    </source>
</evidence>
<evidence type="ECO:0000256" key="2">
    <source>
        <dbReference type="ARBA" id="ARBA00023315"/>
    </source>
</evidence>
<dbReference type="Proteomes" id="UP000190962">
    <property type="component" value="Unassembled WGS sequence"/>
</dbReference>
<dbReference type="STRING" id="2340.JV46_29170"/>
<dbReference type="CDD" id="cd04301">
    <property type="entry name" value="NAT_SF"/>
    <property type="match status" value="1"/>
</dbReference>
<keyword evidence="6" id="KW-1185">Reference proteome</keyword>
<dbReference type="GeneID" id="86990558"/>
<dbReference type="Gene3D" id="3.40.630.30">
    <property type="match status" value="1"/>
</dbReference>
<dbReference type="EMBL" id="JRAA01000003">
    <property type="protein sequence ID" value="KHF24128.1"/>
    <property type="molecule type" value="Genomic_DNA"/>
</dbReference>
<keyword evidence="2" id="KW-0012">Acyltransferase</keyword>
<sequence length="162" mass="17547">MKVEVVKADYSNPRHQSDIPMLLDAYASGPMGGGVSLDGDVKASLVRELSGLPHAFSVIAYVDDCAAGLINCFEAFSTFACKPLINIHDVMVLDGYRGLGISQVMLEKVEEIAISKGCCKLTLEVLANNTTAKAAYRKFGFCDYELDPKTGSALFWQKKLTS</sequence>
<feature type="domain" description="N-acetyltransferase" evidence="3">
    <location>
        <begin position="8"/>
        <end position="161"/>
    </location>
</feature>
<proteinExistence type="predicted"/>
<organism evidence="4 6">
    <name type="scientific">Solemya velum gill symbiont</name>
    <dbReference type="NCBI Taxonomy" id="2340"/>
    <lineage>
        <taxon>Bacteria</taxon>
        <taxon>Pseudomonadati</taxon>
        <taxon>Pseudomonadota</taxon>
        <taxon>Gammaproteobacteria</taxon>
        <taxon>sulfur-oxidizing symbionts</taxon>
    </lineage>
</organism>
<dbReference type="OrthoDB" id="9799601at2"/>
<reference evidence="4 6" key="1">
    <citation type="journal article" date="2014" name="BMC Genomics">
        <title>The genome of the intracellular bacterium of the coastal bivalve, Solemya velum: a blueprint for thriving in and out of symbiosis.</title>
        <authorList>
            <person name="Dmytrenko O."/>
            <person name="Russell S.L."/>
            <person name="Loo W.T."/>
            <person name="Fontanez K.M."/>
            <person name="Liao L."/>
            <person name="Roeselers G."/>
            <person name="Sharma R."/>
            <person name="Stewart F.J."/>
            <person name="Newton I.L."/>
            <person name="Woyke T."/>
            <person name="Wu D."/>
            <person name="Lang J.M."/>
            <person name="Eisen J.A."/>
            <person name="Cavanaugh C.M."/>
        </authorList>
    </citation>
    <scope>NUCLEOTIDE SEQUENCE [LARGE SCALE GENOMIC DNA]</scope>
    <source>
        <strain evidence="4 6">WH</strain>
    </source>
</reference>
<dbReference type="GO" id="GO:0016747">
    <property type="term" value="F:acyltransferase activity, transferring groups other than amino-acyl groups"/>
    <property type="evidence" value="ECO:0007669"/>
    <property type="project" value="InterPro"/>
</dbReference>
<evidence type="ECO:0000313" key="5">
    <source>
        <dbReference type="EMBL" id="OOY36123.1"/>
    </source>
</evidence>
<comment type="caution">
    <text evidence="4">The sequence shown here is derived from an EMBL/GenBank/DDBJ whole genome shotgun (WGS) entry which is preliminary data.</text>
</comment>
<name>A0A0B0H1N4_SOVGS</name>
<dbReference type="PATRIC" id="fig|2340.3.peg.2205"/>
<accession>A0A0B0H1N4</accession>
<dbReference type="Pfam" id="PF00583">
    <property type="entry name" value="Acetyltransf_1"/>
    <property type="match status" value="1"/>
</dbReference>
<dbReference type="InterPro" id="IPR050680">
    <property type="entry name" value="YpeA/RimI_acetyltransf"/>
</dbReference>
<dbReference type="SUPFAM" id="SSF55729">
    <property type="entry name" value="Acyl-CoA N-acyltransferases (Nat)"/>
    <property type="match status" value="1"/>
</dbReference>
<keyword evidence="1 4" id="KW-0808">Transferase</keyword>
<dbReference type="eggNOG" id="COG0456">
    <property type="taxonomic scope" value="Bacteria"/>
</dbReference>
<evidence type="ECO:0000313" key="7">
    <source>
        <dbReference type="Proteomes" id="UP000190962"/>
    </source>
</evidence>
<dbReference type="EMBL" id="MPNX01000001">
    <property type="protein sequence ID" value="OOY36123.1"/>
    <property type="molecule type" value="Genomic_DNA"/>
</dbReference>
<evidence type="ECO:0000313" key="4">
    <source>
        <dbReference type="EMBL" id="KHF24128.1"/>
    </source>
</evidence>
<dbReference type="InterPro" id="IPR000182">
    <property type="entry name" value="GNAT_dom"/>
</dbReference>
<dbReference type="Proteomes" id="UP000030856">
    <property type="component" value="Unassembled WGS sequence"/>
</dbReference>
<evidence type="ECO:0000313" key="6">
    <source>
        <dbReference type="Proteomes" id="UP000030856"/>
    </source>
</evidence>
<dbReference type="InterPro" id="IPR016181">
    <property type="entry name" value="Acyl_CoA_acyltransferase"/>
</dbReference>
<evidence type="ECO:0000256" key="1">
    <source>
        <dbReference type="ARBA" id="ARBA00022679"/>
    </source>
</evidence>